<evidence type="ECO:0000313" key="2">
    <source>
        <dbReference type="Proteomes" id="UP001207468"/>
    </source>
</evidence>
<keyword evidence="2" id="KW-1185">Reference proteome</keyword>
<organism evidence="1 2">
    <name type="scientific">Russula earlei</name>
    <dbReference type="NCBI Taxonomy" id="71964"/>
    <lineage>
        <taxon>Eukaryota</taxon>
        <taxon>Fungi</taxon>
        <taxon>Dikarya</taxon>
        <taxon>Basidiomycota</taxon>
        <taxon>Agaricomycotina</taxon>
        <taxon>Agaricomycetes</taxon>
        <taxon>Russulales</taxon>
        <taxon>Russulaceae</taxon>
        <taxon>Russula</taxon>
    </lineage>
</organism>
<dbReference type="Proteomes" id="UP001207468">
    <property type="component" value="Unassembled WGS sequence"/>
</dbReference>
<evidence type="ECO:0000313" key="1">
    <source>
        <dbReference type="EMBL" id="KAI9511580.1"/>
    </source>
</evidence>
<sequence length="160" mass="17421">MVLTYGIMLSDLLALLSFCCSLMSKKIYEIWMKNKWKGLFHGPFILQTFAACLTAIEGSAKVFNLHDNPIPRVIGGLGLATALVERALTLVSTGTLTVAMAHANKGKAVTLPWTLNLYTSKDSMHQTGFCNTAWGKATCSYATSAHMLANTKFNTIIQEA</sequence>
<reference evidence="1" key="1">
    <citation type="submission" date="2021-03" db="EMBL/GenBank/DDBJ databases">
        <title>Evolutionary priming and transition to the ectomycorrhizal habit in an iconic lineage of mushroom-forming fungi: is preadaptation a requirement?</title>
        <authorList>
            <consortium name="DOE Joint Genome Institute"/>
            <person name="Looney B.P."/>
            <person name="Miyauchi S."/>
            <person name="Morin E."/>
            <person name="Drula E."/>
            <person name="Courty P.E."/>
            <person name="Chicoki N."/>
            <person name="Fauchery L."/>
            <person name="Kohler A."/>
            <person name="Kuo A."/>
            <person name="LaButti K."/>
            <person name="Pangilinan J."/>
            <person name="Lipzen A."/>
            <person name="Riley R."/>
            <person name="Andreopoulos W."/>
            <person name="He G."/>
            <person name="Johnson J."/>
            <person name="Barry K.W."/>
            <person name="Grigoriev I.V."/>
            <person name="Nagy L."/>
            <person name="Hibbett D."/>
            <person name="Henrissat B."/>
            <person name="Matheny P.B."/>
            <person name="Labbe J."/>
            <person name="Martin A.F."/>
        </authorList>
    </citation>
    <scope>NUCLEOTIDE SEQUENCE</scope>
    <source>
        <strain evidence="1">BPL698</strain>
    </source>
</reference>
<name>A0ACC0UIN3_9AGAM</name>
<dbReference type="EMBL" id="JAGFNK010000020">
    <property type="protein sequence ID" value="KAI9511580.1"/>
    <property type="molecule type" value="Genomic_DNA"/>
</dbReference>
<accession>A0ACC0UIN3</accession>
<protein>
    <submittedName>
        <fullName evidence="1">Uncharacterized protein</fullName>
    </submittedName>
</protein>
<comment type="caution">
    <text evidence="1">The sequence shown here is derived from an EMBL/GenBank/DDBJ whole genome shotgun (WGS) entry which is preliminary data.</text>
</comment>
<proteinExistence type="predicted"/>
<gene>
    <name evidence="1" type="ORF">F5148DRAFT_1146743</name>
</gene>